<gene>
    <name evidence="2" type="ORF">BUY44_11790</name>
</gene>
<evidence type="ECO:0000313" key="3">
    <source>
        <dbReference type="Proteomes" id="UP000242547"/>
    </source>
</evidence>
<name>A0A2T4KA93_9STAP</name>
<proteinExistence type="predicted"/>
<sequence length="146" mass="17625">MQKDYSNIFTRIIDFVGEGKFFNNFKVYTKNKNLVFKSNQISPFKYKHFNIEFMTHKTKKFTFELTNENKLNSFEEANFYLMNKQYKLDNSSNDWAYIINEERQNIAKCKSDITIPVTVYFELLDEKMKEYELLFIGIFHSYLFSG</sequence>
<protein>
    <recommendedName>
        <fullName evidence="1">Tubby C-terminal domain-containing protein</fullName>
    </recommendedName>
</protein>
<evidence type="ECO:0000313" key="2">
    <source>
        <dbReference type="EMBL" id="PTE68361.1"/>
    </source>
</evidence>
<dbReference type="EMBL" id="PYZL01000193">
    <property type="protein sequence ID" value="PTE68361.1"/>
    <property type="molecule type" value="Genomic_DNA"/>
</dbReference>
<dbReference type="Pfam" id="PF23728">
    <property type="entry name" value="Tubby_C_like"/>
    <property type="match status" value="1"/>
</dbReference>
<dbReference type="AlphaFoldDB" id="A0A2T4KA93"/>
<comment type="caution">
    <text evidence="2">The sequence shown here is derived from an EMBL/GenBank/DDBJ whole genome shotgun (WGS) entry which is preliminary data.</text>
</comment>
<dbReference type="Proteomes" id="UP000242547">
    <property type="component" value="Unassembled WGS sequence"/>
</dbReference>
<organism evidence="2 3">
    <name type="scientific">Staphylococcus devriesei</name>
    <dbReference type="NCBI Taxonomy" id="586733"/>
    <lineage>
        <taxon>Bacteria</taxon>
        <taxon>Bacillati</taxon>
        <taxon>Bacillota</taxon>
        <taxon>Bacilli</taxon>
        <taxon>Bacillales</taxon>
        <taxon>Staphylococcaceae</taxon>
        <taxon>Staphylococcus</taxon>
    </lineage>
</organism>
<feature type="domain" description="Tubby C-terminal" evidence="1">
    <location>
        <begin position="1"/>
        <end position="144"/>
    </location>
</feature>
<dbReference type="InterPro" id="IPR056944">
    <property type="entry name" value="Tubby_C-like"/>
</dbReference>
<reference evidence="2 3" key="1">
    <citation type="journal article" date="2016" name="Front. Microbiol.">
        <title>Comprehensive Phylogenetic Analysis of Bovine Non-aureus Staphylococci Species Based on Whole-Genome Sequencing.</title>
        <authorList>
            <person name="Naushad S."/>
            <person name="Barkema H.W."/>
            <person name="Luby C."/>
            <person name="Condas L.A."/>
            <person name="Nobrega D.B."/>
            <person name="Carson D.A."/>
            <person name="De Buck J."/>
        </authorList>
    </citation>
    <scope>NUCLEOTIDE SEQUENCE [LARGE SCALE GENOMIC DNA]</scope>
    <source>
        <strain evidence="2 3">SNUC 761</strain>
    </source>
</reference>
<accession>A0A2T4KA93</accession>
<evidence type="ECO:0000259" key="1">
    <source>
        <dbReference type="Pfam" id="PF23728"/>
    </source>
</evidence>